<proteinExistence type="inferred from homology"/>
<dbReference type="EMBL" id="CM010716">
    <property type="protein sequence ID" value="RZC51627.1"/>
    <property type="molecule type" value="Genomic_DNA"/>
</dbReference>
<dbReference type="Gene3D" id="2.60.120.330">
    <property type="entry name" value="B-lactam Antibiotic, Isopenicillin N Synthase, Chain"/>
    <property type="match status" value="1"/>
</dbReference>
<evidence type="ECO:0000256" key="3">
    <source>
        <dbReference type="ARBA" id="ARBA00023002"/>
    </source>
</evidence>
<evidence type="ECO:0000259" key="6">
    <source>
        <dbReference type="PROSITE" id="PS51471"/>
    </source>
</evidence>
<reference evidence="7 8" key="1">
    <citation type="journal article" date="2018" name="Science">
        <title>The opium poppy genome and morphinan production.</title>
        <authorList>
            <person name="Guo L."/>
            <person name="Winzer T."/>
            <person name="Yang X."/>
            <person name="Li Y."/>
            <person name="Ning Z."/>
            <person name="He Z."/>
            <person name="Teodor R."/>
            <person name="Lu Y."/>
            <person name="Bowser T.A."/>
            <person name="Graham I.A."/>
            <person name="Ye K."/>
        </authorList>
    </citation>
    <scope>NUCLEOTIDE SEQUENCE [LARGE SCALE GENOMIC DNA]</scope>
    <source>
        <strain evidence="8">cv. HN1</strain>
        <tissue evidence="7">Leaves</tissue>
    </source>
</reference>
<dbReference type="PANTHER" id="PTHR10209:SF859">
    <property type="entry name" value="OS03G0690500 PROTEIN"/>
    <property type="match status" value="1"/>
</dbReference>
<protein>
    <recommendedName>
        <fullName evidence="6">Fe2OG dioxygenase domain-containing protein</fullName>
    </recommendedName>
</protein>
<gene>
    <name evidence="7" type="ORF">C5167_020052</name>
</gene>
<comment type="similarity">
    <text evidence="1 5">Belongs to the iron/ascorbate-dependent oxidoreductase family.</text>
</comment>
<feature type="domain" description="Fe2OG dioxygenase" evidence="6">
    <location>
        <begin position="227"/>
        <end position="341"/>
    </location>
</feature>
<dbReference type="Pfam" id="PF03171">
    <property type="entry name" value="2OG-FeII_Oxy"/>
    <property type="match status" value="1"/>
</dbReference>
<keyword evidence="8" id="KW-1185">Reference proteome</keyword>
<dbReference type="SUPFAM" id="SSF51197">
    <property type="entry name" value="Clavaminate synthase-like"/>
    <property type="match status" value="1"/>
</dbReference>
<dbReference type="InterPro" id="IPR005123">
    <property type="entry name" value="Oxoglu/Fe-dep_dioxygenase_dom"/>
</dbReference>
<dbReference type="Gramene" id="RZC51627">
    <property type="protein sequence ID" value="RZC51627"/>
    <property type="gene ID" value="C5167_020052"/>
</dbReference>
<evidence type="ECO:0000256" key="1">
    <source>
        <dbReference type="ARBA" id="ARBA00008056"/>
    </source>
</evidence>
<dbReference type="Pfam" id="PF14226">
    <property type="entry name" value="DIOX_N"/>
    <property type="match status" value="1"/>
</dbReference>
<dbReference type="STRING" id="3469.A0A4Y7ISF8"/>
<evidence type="ECO:0000256" key="2">
    <source>
        <dbReference type="ARBA" id="ARBA00022723"/>
    </source>
</evidence>
<dbReference type="PROSITE" id="PS51471">
    <property type="entry name" value="FE2OG_OXY"/>
    <property type="match status" value="1"/>
</dbReference>
<dbReference type="AlphaFoldDB" id="A0A4Y7ISF8"/>
<keyword evidence="4 5" id="KW-0408">Iron</keyword>
<organism evidence="7 8">
    <name type="scientific">Papaver somniferum</name>
    <name type="common">Opium poppy</name>
    <dbReference type="NCBI Taxonomy" id="3469"/>
    <lineage>
        <taxon>Eukaryota</taxon>
        <taxon>Viridiplantae</taxon>
        <taxon>Streptophyta</taxon>
        <taxon>Embryophyta</taxon>
        <taxon>Tracheophyta</taxon>
        <taxon>Spermatophyta</taxon>
        <taxon>Magnoliopsida</taxon>
        <taxon>Ranunculales</taxon>
        <taxon>Papaveraceae</taxon>
        <taxon>Papaveroideae</taxon>
        <taxon>Papaver</taxon>
    </lineage>
</organism>
<dbReference type="InterPro" id="IPR027443">
    <property type="entry name" value="IPNS-like_sf"/>
</dbReference>
<dbReference type="Proteomes" id="UP000316621">
    <property type="component" value="Chromosome 2"/>
</dbReference>
<accession>A0A4Y7ISF8</accession>
<keyword evidence="2 5" id="KW-0479">Metal-binding</keyword>
<evidence type="ECO:0000313" key="7">
    <source>
        <dbReference type="EMBL" id="RZC51627.1"/>
    </source>
</evidence>
<dbReference type="GO" id="GO:0046872">
    <property type="term" value="F:metal ion binding"/>
    <property type="evidence" value="ECO:0007669"/>
    <property type="project" value="UniProtKB-KW"/>
</dbReference>
<dbReference type="InterPro" id="IPR026992">
    <property type="entry name" value="DIOX_N"/>
</dbReference>
<dbReference type="InterPro" id="IPR044861">
    <property type="entry name" value="IPNS-like_FE2OG_OXY"/>
</dbReference>
<keyword evidence="3 5" id="KW-0560">Oxidoreductase</keyword>
<dbReference type="PANTHER" id="PTHR10209">
    <property type="entry name" value="OXIDOREDUCTASE, 2OG-FE II OXYGENASE FAMILY PROTEIN"/>
    <property type="match status" value="1"/>
</dbReference>
<evidence type="ECO:0000256" key="5">
    <source>
        <dbReference type="RuleBase" id="RU003682"/>
    </source>
</evidence>
<evidence type="ECO:0000313" key="8">
    <source>
        <dbReference type="Proteomes" id="UP000316621"/>
    </source>
</evidence>
<sequence>MVIRDFSSDVDINSSENYPSEAYDRMKELIAFDDTKAGVKGLIDAGIQNLPRIFHRPPADIIANEKPRSQFKIPTIDLGGEKKYDGEHRKMIVEQIRDASEKWGFFQVVNHGFPQNVMDEMTEKFRLFNEQPTEVKAMYYGRYVSQKPVYFSNFDLFQAPAANWRDSFSCNMAPVLPNPEDFPDLLREIAIEYSKYATKLGSELLEFLSEGLGLEMDYLNKVMDCDKGHVMVCHYYPGCPQPKLTMGTTEHSDPTFITLLLRSGDNLLDDSIGALQINYQNQWLALSPPPGSFIVNIGDMLQASNYSFIFIIAIAKFEMHFEKKSMSISASRRLCPTTVIKVWSIEYWRTTTALEYQLEVSSAPLGNQSSAVQSRNYYQKPILLYTETPPLTNIISITSTRDLMEFLIYHISSCESRICMISCLQVILRVWYLSLCF</sequence>
<evidence type="ECO:0000256" key="4">
    <source>
        <dbReference type="ARBA" id="ARBA00023004"/>
    </source>
</evidence>
<dbReference type="GO" id="GO:0051213">
    <property type="term" value="F:dioxygenase activity"/>
    <property type="evidence" value="ECO:0007669"/>
    <property type="project" value="UniProtKB-ARBA"/>
</dbReference>
<name>A0A4Y7ISF8_PAPSO</name>